<name>A0A6N9JSJ8_9FIRM</name>
<dbReference type="EMBL" id="WWSH01000001">
    <property type="protein sequence ID" value="MZK08983.1"/>
    <property type="molecule type" value="Genomic_DNA"/>
</dbReference>
<accession>A0A6N9JSJ8</accession>
<sequence>MGEVKEPYEGGTGSLLEVIDMMCDVTEKLADIVRKQAVMIEQERIAGAVFPADLSEERKQAEDDLDRIEMKLRRI</sequence>
<evidence type="ECO:0000313" key="1">
    <source>
        <dbReference type="EMBL" id="MZK08983.1"/>
    </source>
</evidence>
<organism evidence="1 2">
    <name type="scientific">Dorea longicatena</name>
    <dbReference type="NCBI Taxonomy" id="88431"/>
    <lineage>
        <taxon>Bacteria</taxon>
        <taxon>Bacillati</taxon>
        <taxon>Bacillota</taxon>
        <taxon>Clostridia</taxon>
        <taxon>Lachnospirales</taxon>
        <taxon>Lachnospiraceae</taxon>
        <taxon>Dorea</taxon>
    </lineage>
</organism>
<proteinExistence type="predicted"/>
<dbReference type="RefSeq" id="WP_161169754.1">
    <property type="nucleotide sequence ID" value="NZ_WWSF01000002.1"/>
</dbReference>
<dbReference type="AlphaFoldDB" id="A0A6N9JSJ8"/>
<gene>
    <name evidence="1" type="ORF">GT576_01155</name>
</gene>
<protein>
    <submittedName>
        <fullName evidence="1">Uncharacterized protein</fullName>
    </submittedName>
</protein>
<comment type="caution">
    <text evidence="1">The sequence shown here is derived from an EMBL/GenBank/DDBJ whole genome shotgun (WGS) entry which is preliminary data.</text>
</comment>
<evidence type="ECO:0000313" key="2">
    <source>
        <dbReference type="Proteomes" id="UP000449249"/>
    </source>
</evidence>
<reference evidence="1 2" key="1">
    <citation type="journal article" date="2019" name="Nat. Med.">
        <title>A library of human gut bacterial isolates paired with longitudinal multiomics data enables mechanistic microbiome research.</title>
        <authorList>
            <person name="Poyet M."/>
            <person name="Groussin M."/>
            <person name="Gibbons S.M."/>
            <person name="Avila-Pacheco J."/>
            <person name="Jiang X."/>
            <person name="Kearney S.M."/>
            <person name="Perrotta A.R."/>
            <person name="Berdy B."/>
            <person name="Zhao S."/>
            <person name="Lieberman T.D."/>
            <person name="Swanson P.K."/>
            <person name="Smith M."/>
            <person name="Roesemann S."/>
            <person name="Alexander J.E."/>
            <person name="Rich S.A."/>
            <person name="Livny J."/>
            <person name="Vlamakis H."/>
            <person name="Clish C."/>
            <person name="Bullock K."/>
            <person name="Deik A."/>
            <person name="Scott J."/>
            <person name="Pierce K.A."/>
            <person name="Xavier R.J."/>
            <person name="Alm E.J."/>
        </authorList>
    </citation>
    <scope>NUCLEOTIDE SEQUENCE [LARGE SCALE GENOMIC DNA]</scope>
    <source>
        <strain evidence="1 2">BIOML-A1</strain>
    </source>
</reference>
<dbReference type="Proteomes" id="UP000449249">
    <property type="component" value="Unassembled WGS sequence"/>
</dbReference>